<evidence type="ECO:0000313" key="2">
    <source>
        <dbReference type="EMBL" id="PON20240.1"/>
    </source>
</evidence>
<evidence type="ECO:0000313" key="3">
    <source>
        <dbReference type="Proteomes" id="UP000054821"/>
    </source>
</evidence>
<gene>
    <name evidence="2" type="ORF">TGAM01_v210882</name>
</gene>
<dbReference type="GeneID" id="36347953"/>
<accession>A0A2P4Z7J5</accession>
<dbReference type="AlphaFoldDB" id="A0A2P4Z7J5"/>
<dbReference type="RefSeq" id="XP_024404350.1">
    <property type="nucleotide sequence ID" value="XM_024550905.1"/>
</dbReference>
<protein>
    <submittedName>
        <fullName evidence="2">Uncharacterized protein</fullName>
    </submittedName>
</protein>
<feature type="region of interest" description="Disordered" evidence="1">
    <location>
        <begin position="49"/>
        <end position="103"/>
    </location>
</feature>
<name>A0A2P4Z7J5_9HYPO</name>
<dbReference type="Proteomes" id="UP000054821">
    <property type="component" value="Unassembled WGS sequence"/>
</dbReference>
<organism evidence="2 3">
    <name type="scientific">Trichoderma gamsii</name>
    <dbReference type="NCBI Taxonomy" id="398673"/>
    <lineage>
        <taxon>Eukaryota</taxon>
        <taxon>Fungi</taxon>
        <taxon>Dikarya</taxon>
        <taxon>Ascomycota</taxon>
        <taxon>Pezizomycotina</taxon>
        <taxon>Sordariomycetes</taxon>
        <taxon>Hypocreomycetidae</taxon>
        <taxon>Hypocreales</taxon>
        <taxon>Hypocreaceae</taxon>
        <taxon>Trichoderma</taxon>
    </lineage>
</organism>
<feature type="compositionally biased region" description="Low complexity" evidence="1">
    <location>
        <begin position="49"/>
        <end position="65"/>
    </location>
</feature>
<reference evidence="2 3" key="1">
    <citation type="journal article" date="2016" name="Genome Announc.">
        <title>Draft Whole-Genome Sequence of Trichoderma gamsii T6085, a Promising Biocontrol Agent of Fusarium Head Blight on Wheat.</title>
        <authorList>
            <person name="Baroncelli R."/>
            <person name="Zapparata A."/>
            <person name="Piaggeschi G."/>
            <person name="Sarrocco S."/>
            <person name="Vannacci G."/>
        </authorList>
    </citation>
    <scope>NUCLEOTIDE SEQUENCE [LARGE SCALE GENOMIC DNA]</scope>
    <source>
        <strain evidence="2 3">T6085</strain>
    </source>
</reference>
<keyword evidence="3" id="KW-1185">Reference proteome</keyword>
<feature type="region of interest" description="Disordered" evidence="1">
    <location>
        <begin position="1"/>
        <end position="21"/>
    </location>
</feature>
<dbReference type="EMBL" id="JPDN02000076">
    <property type="protein sequence ID" value="PON20240.1"/>
    <property type="molecule type" value="Genomic_DNA"/>
</dbReference>
<sequence>MPYQTQSRGVPRIRGTGGPPYDQIGVLLSSSSSSTVAATTAATTVATIKSQIQSKSEATSSSKASGVRVTAKQTNRCAPETWRRAHARRTIRTEDPDLPASLPSLAQEHEFILPRY</sequence>
<proteinExistence type="predicted"/>
<comment type="caution">
    <text evidence="2">The sequence shown here is derived from an EMBL/GenBank/DDBJ whole genome shotgun (WGS) entry which is preliminary data.</text>
</comment>
<evidence type="ECO:0000256" key="1">
    <source>
        <dbReference type="SAM" id="MobiDB-lite"/>
    </source>
</evidence>